<dbReference type="Proteomes" id="UP000001072">
    <property type="component" value="Unassembled WGS sequence"/>
</dbReference>
<evidence type="ECO:0000256" key="1">
    <source>
        <dbReference type="SAM" id="MobiDB-lite"/>
    </source>
</evidence>
<feature type="region of interest" description="Disordered" evidence="1">
    <location>
        <begin position="1"/>
        <end position="29"/>
    </location>
</feature>
<feature type="compositionally biased region" description="Low complexity" evidence="1">
    <location>
        <begin position="15"/>
        <end position="26"/>
    </location>
</feature>
<dbReference type="HOGENOM" id="CLU_824069_0_0_1"/>
<keyword evidence="3" id="KW-1185">Reference proteome</keyword>
<sequence>MNNNITSHEPHKDQPTTNTPTEAQTTSDIPNLSHNLLFFKDRYAITSHIDQQTLPHGYRISIYNSRPNFIKYKCYEGRYQNKQHPGTCPYYAKATRTLDSEEEHWGLQIQISLHDHPPSTPPLTPPLNTSLPPPPPGVFKNAEVLINTSSRTKRAKASATPAKAPILASTASSDLYYPMPGGTTLIANTYNQPVIYYSKLDTATMYTPPFFTPPPVLITPIVIAMVRRNQDVSVELTICPSLPIPLLNSDWTLLRDTNSDGWTGLYDVNCKVFAKLAKGLRAARYRKHDESRLRLGLGDPVHVSIESDSEPDSNTSDTNDSDNKTEASKTTSEQLAD</sequence>
<dbReference type="KEGG" id="mlr:MELLADRAFT_113998"/>
<dbReference type="VEuPathDB" id="FungiDB:MELLADRAFT_113998"/>
<dbReference type="GeneID" id="18925169"/>
<dbReference type="OrthoDB" id="10623252at2759"/>
<feature type="compositionally biased region" description="Polar residues" evidence="1">
    <location>
        <begin position="328"/>
        <end position="337"/>
    </location>
</feature>
<protein>
    <submittedName>
        <fullName evidence="2">Uncharacterized protein</fullName>
    </submittedName>
</protein>
<gene>
    <name evidence="2" type="ORF">MELLADRAFT_113998</name>
</gene>
<dbReference type="AlphaFoldDB" id="F4SBT1"/>
<reference evidence="3" key="1">
    <citation type="journal article" date="2011" name="Proc. Natl. Acad. Sci. U.S.A.">
        <title>Obligate biotrophy features unraveled by the genomic analysis of rust fungi.</title>
        <authorList>
            <person name="Duplessis S."/>
            <person name="Cuomo C.A."/>
            <person name="Lin Y.-C."/>
            <person name="Aerts A."/>
            <person name="Tisserant E."/>
            <person name="Veneault-Fourrey C."/>
            <person name="Joly D.L."/>
            <person name="Hacquard S."/>
            <person name="Amselem J."/>
            <person name="Cantarel B.L."/>
            <person name="Chiu R."/>
            <person name="Coutinho P.M."/>
            <person name="Feau N."/>
            <person name="Field M."/>
            <person name="Frey P."/>
            <person name="Gelhaye E."/>
            <person name="Goldberg J."/>
            <person name="Grabherr M.G."/>
            <person name="Kodira C.D."/>
            <person name="Kohler A."/>
            <person name="Kuees U."/>
            <person name="Lindquist E.A."/>
            <person name="Lucas S.M."/>
            <person name="Mago R."/>
            <person name="Mauceli E."/>
            <person name="Morin E."/>
            <person name="Murat C."/>
            <person name="Pangilinan J.L."/>
            <person name="Park R."/>
            <person name="Pearson M."/>
            <person name="Quesneville H."/>
            <person name="Rouhier N."/>
            <person name="Sakthikumar S."/>
            <person name="Salamov A.A."/>
            <person name="Schmutz J."/>
            <person name="Selles B."/>
            <person name="Shapiro H."/>
            <person name="Tanguay P."/>
            <person name="Tuskan G.A."/>
            <person name="Henrissat B."/>
            <person name="Van de Peer Y."/>
            <person name="Rouze P."/>
            <person name="Ellis J.G."/>
            <person name="Dodds P.N."/>
            <person name="Schein J.E."/>
            <person name="Zhong S."/>
            <person name="Hamelin R.C."/>
            <person name="Grigoriev I.V."/>
            <person name="Szabo L.J."/>
            <person name="Martin F."/>
        </authorList>
    </citation>
    <scope>NUCLEOTIDE SEQUENCE [LARGE SCALE GENOMIC DNA]</scope>
    <source>
        <strain evidence="3">98AG31 / pathotype 3-4-7</strain>
    </source>
</reference>
<proteinExistence type="predicted"/>
<accession>F4SBT1</accession>
<dbReference type="RefSeq" id="XP_007418850.1">
    <property type="nucleotide sequence ID" value="XM_007418788.1"/>
</dbReference>
<evidence type="ECO:0000313" key="3">
    <source>
        <dbReference type="Proteomes" id="UP000001072"/>
    </source>
</evidence>
<name>F4SBT1_MELLP</name>
<feature type="region of interest" description="Disordered" evidence="1">
    <location>
        <begin position="299"/>
        <end position="337"/>
    </location>
</feature>
<organism evidence="3">
    <name type="scientific">Melampsora larici-populina (strain 98AG31 / pathotype 3-4-7)</name>
    <name type="common">Poplar leaf rust fungus</name>
    <dbReference type="NCBI Taxonomy" id="747676"/>
    <lineage>
        <taxon>Eukaryota</taxon>
        <taxon>Fungi</taxon>
        <taxon>Dikarya</taxon>
        <taxon>Basidiomycota</taxon>
        <taxon>Pucciniomycotina</taxon>
        <taxon>Pucciniomycetes</taxon>
        <taxon>Pucciniales</taxon>
        <taxon>Melampsoraceae</taxon>
        <taxon>Melampsora</taxon>
    </lineage>
</organism>
<evidence type="ECO:0000313" key="2">
    <source>
        <dbReference type="EMBL" id="EGF97897.1"/>
    </source>
</evidence>
<dbReference type="InParanoid" id="F4SBT1"/>
<dbReference type="EMBL" id="GL883194">
    <property type="protein sequence ID" value="EGF97897.1"/>
    <property type="molecule type" value="Genomic_DNA"/>
</dbReference>